<proteinExistence type="predicted"/>
<protein>
    <submittedName>
        <fullName evidence="2">Uncharacterized protein</fullName>
    </submittedName>
</protein>
<evidence type="ECO:0000256" key="1">
    <source>
        <dbReference type="SAM" id="MobiDB-lite"/>
    </source>
</evidence>
<evidence type="ECO:0000313" key="3">
    <source>
        <dbReference type="Proteomes" id="UP001595075"/>
    </source>
</evidence>
<organism evidence="2 3">
    <name type="scientific">Oculimacula yallundae</name>
    <dbReference type="NCBI Taxonomy" id="86028"/>
    <lineage>
        <taxon>Eukaryota</taxon>
        <taxon>Fungi</taxon>
        <taxon>Dikarya</taxon>
        <taxon>Ascomycota</taxon>
        <taxon>Pezizomycotina</taxon>
        <taxon>Leotiomycetes</taxon>
        <taxon>Helotiales</taxon>
        <taxon>Ploettnerulaceae</taxon>
        <taxon>Oculimacula</taxon>
    </lineage>
</organism>
<feature type="region of interest" description="Disordered" evidence="1">
    <location>
        <begin position="1"/>
        <end position="71"/>
    </location>
</feature>
<feature type="compositionally biased region" description="Polar residues" evidence="1">
    <location>
        <begin position="1"/>
        <end position="14"/>
    </location>
</feature>
<sequence length="71" mass="7729">MLNTPPTLVPQTASRRAITKGPCLSPLHISTGFNRDAPTQPPRSSQGKNKHQPKSNPQPPLHSIKKQKGID</sequence>
<comment type="caution">
    <text evidence="2">The sequence shown here is derived from an EMBL/GenBank/DDBJ whole genome shotgun (WGS) entry which is preliminary data.</text>
</comment>
<name>A0ABR4C8E4_9HELO</name>
<gene>
    <name evidence="2" type="ORF">VTL71DRAFT_3236</name>
</gene>
<keyword evidence="3" id="KW-1185">Reference proteome</keyword>
<dbReference type="EMBL" id="JAZHXI010000012">
    <property type="protein sequence ID" value="KAL2065566.1"/>
    <property type="molecule type" value="Genomic_DNA"/>
</dbReference>
<evidence type="ECO:0000313" key="2">
    <source>
        <dbReference type="EMBL" id="KAL2065566.1"/>
    </source>
</evidence>
<dbReference type="Proteomes" id="UP001595075">
    <property type="component" value="Unassembled WGS sequence"/>
</dbReference>
<accession>A0ABR4C8E4</accession>
<reference evidence="2 3" key="1">
    <citation type="journal article" date="2024" name="Commun. Biol.">
        <title>Comparative genomic analysis of thermophilic fungi reveals convergent evolutionary adaptations and gene losses.</title>
        <authorList>
            <person name="Steindorff A.S."/>
            <person name="Aguilar-Pontes M.V."/>
            <person name="Robinson A.J."/>
            <person name="Andreopoulos B."/>
            <person name="LaButti K."/>
            <person name="Kuo A."/>
            <person name="Mondo S."/>
            <person name="Riley R."/>
            <person name="Otillar R."/>
            <person name="Haridas S."/>
            <person name="Lipzen A."/>
            <person name="Grimwood J."/>
            <person name="Schmutz J."/>
            <person name="Clum A."/>
            <person name="Reid I.D."/>
            <person name="Moisan M.C."/>
            <person name="Butler G."/>
            <person name="Nguyen T.T.M."/>
            <person name="Dewar K."/>
            <person name="Conant G."/>
            <person name="Drula E."/>
            <person name="Henrissat B."/>
            <person name="Hansel C."/>
            <person name="Singer S."/>
            <person name="Hutchinson M.I."/>
            <person name="de Vries R.P."/>
            <person name="Natvig D.O."/>
            <person name="Powell A.J."/>
            <person name="Tsang A."/>
            <person name="Grigoriev I.V."/>
        </authorList>
    </citation>
    <scope>NUCLEOTIDE SEQUENCE [LARGE SCALE GENOMIC DNA]</scope>
    <source>
        <strain evidence="2 3">CBS 494.80</strain>
    </source>
</reference>